<proteinExistence type="predicted"/>
<dbReference type="EMBL" id="WINI01000009">
    <property type="protein sequence ID" value="MQR02510.1"/>
    <property type="molecule type" value="Genomic_DNA"/>
</dbReference>
<dbReference type="GO" id="GO:0005524">
    <property type="term" value="F:ATP binding"/>
    <property type="evidence" value="ECO:0007669"/>
    <property type="project" value="UniProtKB-KW"/>
</dbReference>
<evidence type="ECO:0000259" key="19">
    <source>
        <dbReference type="PROSITE" id="PS50110"/>
    </source>
</evidence>
<organism evidence="20 21">
    <name type="scientific">Glaciimonas soli</name>
    <dbReference type="NCBI Taxonomy" id="2590999"/>
    <lineage>
        <taxon>Bacteria</taxon>
        <taxon>Pseudomonadati</taxon>
        <taxon>Pseudomonadota</taxon>
        <taxon>Betaproteobacteria</taxon>
        <taxon>Burkholderiales</taxon>
        <taxon>Oxalobacteraceae</taxon>
        <taxon>Glaciimonas</taxon>
    </lineage>
</organism>
<dbReference type="Pfam" id="PF02518">
    <property type="entry name" value="HATPase_c"/>
    <property type="match status" value="1"/>
</dbReference>
<dbReference type="Gene3D" id="3.30.565.10">
    <property type="entry name" value="Histidine kinase-like ATPase, C-terminal domain"/>
    <property type="match status" value="1"/>
</dbReference>
<keyword evidence="6 17" id="KW-0812">Transmembrane</keyword>
<evidence type="ECO:0000256" key="16">
    <source>
        <dbReference type="PROSITE-ProRule" id="PRU00169"/>
    </source>
</evidence>
<evidence type="ECO:0000256" key="10">
    <source>
        <dbReference type="ARBA" id="ARBA00022989"/>
    </source>
</evidence>
<evidence type="ECO:0000256" key="14">
    <source>
        <dbReference type="ARBA" id="ARBA00058004"/>
    </source>
</evidence>
<evidence type="ECO:0000256" key="12">
    <source>
        <dbReference type="ARBA" id="ARBA00023026"/>
    </source>
</evidence>
<dbReference type="SMART" id="SM00388">
    <property type="entry name" value="HisKA"/>
    <property type="match status" value="1"/>
</dbReference>
<dbReference type="PRINTS" id="PR00344">
    <property type="entry name" value="BCTRLSENSOR"/>
</dbReference>
<keyword evidence="9" id="KW-0067">ATP-binding</keyword>
<keyword evidence="12" id="KW-0843">Virulence</keyword>
<dbReference type="SUPFAM" id="SSF47384">
    <property type="entry name" value="Homodimeric domain of signal transducing histidine kinase"/>
    <property type="match status" value="1"/>
</dbReference>
<dbReference type="Gene3D" id="3.40.50.2300">
    <property type="match status" value="1"/>
</dbReference>
<keyword evidence="5 16" id="KW-0597">Phosphoprotein</keyword>
<dbReference type="SMART" id="SM00387">
    <property type="entry name" value="HATPase_c"/>
    <property type="match status" value="1"/>
</dbReference>
<sequence length="1016" mass="110992">MSLQQPTSPQSTAADNSASKKNSDLTLLGRYQRNLLFGGGIVLSLVIMVIAAMSAWTRSKDYIAEGRSVFLSHQALLRVEIETKQAALQHDVINAEMLWSDHRLPSENLVRQFAAQHGRIEIRASDKVDPQLALAVLTPDHQAQAYAEYLALTEQQAYVTSTTAIQRARPTTGYYYNPEHTYIAISPTPKANNPIIALDAQNTADLIKRLAINVGDLQNPVVAAHLRTSRNVVWLPPGIGPLTGNEVIKLAQPAFEGDKPFMVFVSDFPASILRNHLSEDTYDGEFVILDQHGVVVLKSSKSGAADDPLVRKLIASGDWRAGFKKLSEHYDDGIFSVSDRLPLTGWVLSYAFSWRTILTALWPQLVFVISMMLLMLAFLWGFVIAFDRRIFMPVFLRSQRTFESENLNRTIIAAAPVGLSLLSAVDGEVLLQNEVMRAYDSKAGGIPLHARFMDVYRANAKSYFDEETPVLLEHELTIALADADQTHLLAKVIQTKYQGRDVLLCTFSDITARQKIEQKLEEARQAADAANSAKSTFLATMSHEIRTPLNAMLGSLELLARSPLSAIQTKWIGIVNMTSDSLLNVISDILDFSKVESGQMSLEQCSFDLAATMQQVVAIFAPMADSKNIYLHLSITPEIARHYRGDPARLQQIVSNLVSNAIKFTATGGVDIHVLATPTPAENDLANVTILVSDTGIGISPASLGKIFDAYTQADTSIHRRFGGTGLGLPLCRRLTTLMGGTITVASTPGIGSTFTVNLPLPVESDVTLIASPLADGSGIRNADENSAIRVLVAEDHPANRMVLQDQLDTLGYQADIVKNGRAALRAFGEKPYDIVLTDLGMPVMDGYTLAACLRDQHTTVPVVAMTAYTTADEHRRCVETGIIDIALKPLSMASLDQILRKYAGHAGRITSIPKEITNNFAEQSQPLSQHVRAVLNLATMQSLTLIQNAITEGDTETVLMQLHSINGGLIMAGELSVAAESARLEQSVREAGLELIKSEWATFEALVCDTLEINK</sequence>
<dbReference type="PANTHER" id="PTHR45339">
    <property type="entry name" value="HYBRID SIGNAL TRANSDUCTION HISTIDINE KINASE J"/>
    <property type="match status" value="1"/>
</dbReference>
<evidence type="ECO:0000256" key="5">
    <source>
        <dbReference type="ARBA" id="ARBA00022553"/>
    </source>
</evidence>
<evidence type="ECO:0000256" key="13">
    <source>
        <dbReference type="ARBA" id="ARBA00023136"/>
    </source>
</evidence>
<dbReference type="SUPFAM" id="SSF52172">
    <property type="entry name" value="CheY-like"/>
    <property type="match status" value="1"/>
</dbReference>
<evidence type="ECO:0000313" key="21">
    <source>
        <dbReference type="Proteomes" id="UP000451565"/>
    </source>
</evidence>
<keyword evidence="8" id="KW-0547">Nucleotide-binding</keyword>
<dbReference type="GO" id="GO:0000155">
    <property type="term" value="F:phosphorelay sensor kinase activity"/>
    <property type="evidence" value="ECO:0007669"/>
    <property type="project" value="InterPro"/>
</dbReference>
<evidence type="ECO:0000256" key="17">
    <source>
        <dbReference type="SAM" id="Phobius"/>
    </source>
</evidence>
<dbReference type="Gene3D" id="1.10.287.130">
    <property type="match status" value="1"/>
</dbReference>
<keyword evidence="7" id="KW-0732">Signal</keyword>
<dbReference type="CDD" id="cd16922">
    <property type="entry name" value="HATPase_EvgS-ArcB-TorS-like"/>
    <property type="match status" value="1"/>
</dbReference>
<evidence type="ECO:0000256" key="8">
    <source>
        <dbReference type="ARBA" id="ARBA00022741"/>
    </source>
</evidence>
<feature type="transmembrane region" description="Helical" evidence="17">
    <location>
        <begin position="361"/>
        <end position="386"/>
    </location>
</feature>
<keyword evidence="11" id="KW-0902">Two-component regulatory system</keyword>
<dbReference type="Proteomes" id="UP000451565">
    <property type="component" value="Unassembled WGS sequence"/>
</dbReference>
<dbReference type="InterPro" id="IPR003661">
    <property type="entry name" value="HisK_dim/P_dom"/>
</dbReference>
<dbReference type="PROSITE" id="PS50110">
    <property type="entry name" value="RESPONSE_REGULATORY"/>
    <property type="match status" value="1"/>
</dbReference>
<name>A0A843YTH1_9BURK</name>
<evidence type="ECO:0000256" key="4">
    <source>
        <dbReference type="ARBA" id="ARBA00022475"/>
    </source>
</evidence>
<dbReference type="PROSITE" id="PS50109">
    <property type="entry name" value="HIS_KIN"/>
    <property type="match status" value="1"/>
</dbReference>
<dbReference type="Pfam" id="PF00512">
    <property type="entry name" value="HisKA"/>
    <property type="match status" value="1"/>
</dbReference>
<evidence type="ECO:0000256" key="11">
    <source>
        <dbReference type="ARBA" id="ARBA00023012"/>
    </source>
</evidence>
<dbReference type="InterPro" id="IPR005467">
    <property type="entry name" value="His_kinase_dom"/>
</dbReference>
<dbReference type="InterPro" id="IPR036890">
    <property type="entry name" value="HATPase_C_sf"/>
</dbReference>
<keyword evidence="13 17" id="KW-0472">Membrane</keyword>
<comment type="caution">
    <text evidence="20">The sequence shown here is derived from an EMBL/GenBank/DDBJ whole genome shotgun (WGS) entry which is preliminary data.</text>
</comment>
<dbReference type="FunFam" id="3.30.565.10:FF:000010">
    <property type="entry name" value="Sensor histidine kinase RcsC"/>
    <property type="match status" value="1"/>
</dbReference>
<evidence type="ECO:0000256" key="6">
    <source>
        <dbReference type="ARBA" id="ARBA00022692"/>
    </source>
</evidence>
<dbReference type="InterPro" id="IPR036641">
    <property type="entry name" value="HPT_dom_sf"/>
</dbReference>
<evidence type="ECO:0000256" key="15">
    <source>
        <dbReference type="ARBA" id="ARBA00070152"/>
    </source>
</evidence>
<evidence type="ECO:0000256" key="1">
    <source>
        <dbReference type="ARBA" id="ARBA00000085"/>
    </source>
</evidence>
<accession>A0A843YTH1</accession>
<protein>
    <recommendedName>
        <fullName evidence="15">Virulence sensor protein BvgS</fullName>
        <ecNumber evidence="3">2.7.13.3</ecNumber>
    </recommendedName>
</protein>
<dbReference type="SUPFAM" id="SSF47226">
    <property type="entry name" value="Histidine-containing phosphotransfer domain, HPT domain"/>
    <property type="match status" value="1"/>
</dbReference>
<gene>
    <name evidence="20" type="ORF">GEV47_17680</name>
</gene>
<dbReference type="InterPro" id="IPR004358">
    <property type="entry name" value="Sig_transdc_His_kin-like_C"/>
</dbReference>
<dbReference type="InterPro" id="IPR001789">
    <property type="entry name" value="Sig_transdc_resp-reg_receiver"/>
</dbReference>
<dbReference type="InterPro" id="IPR011006">
    <property type="entry name" value="CheY-like_superfamily"/>
</dbReference>
<comment type="subcellular location">
    <subcellularLocation>
        <location evidence="2">Cell membrane</location>
        <topology evidence="2">Multi-pass membrane protein</topology>
    </subcellularLocation>
</comment>
<dbReference type="PANTHER" id="PTHR45339:SF1">
    <property type="entry name" value="HYBRID SIGNAL TRANSDUCTION HISTIDINE KINASE J"/>
    <property type="match status" value="1"/>
</dbReference>
<keyword evidence="21" id="KW-1185">Reference proteome</keyword>
<evidence type="ECO:0000256" key="9">
    <source>
        <dbReference type="ARBA" id="ARBA00022840"/>
    </source>
</evidence>
<dbReference type="SUPFAM" id="SSF55874">
    <property type="entry name" value="ATPase domain of HSP90 chaperone/DNA topoisomerase II/histidine kinase"/>
    <property type="match status" value="1"/>
</dbReference>
<feature type="modified residue" description="4-aspartylphosphate" evidence="16">
    <location>
        <position position="839"/>
    </location>
</feature>
<evidence type="ECO:0000313" key="20">
    <source>
        <dbReference type="EMBL" id="MQR02510.1"/>
    </source>
</evidence>
<feature type="transmembrane region" description="Helical" evidence="17">
    <location>
        <begin position="35"/>
        <end position="56"/>
    </location>
</feature>
<dbReference type="GO" id="GO:0005886">
    <property type="term" value="C:plasma membrane"/>
    <property type="evidence" value="ECO:0007669"/>
    <property type="project" value="UniProtKB-SubCell"/>
</dbReference>
<dbReference type="RefSeq" id="WP_153236124.1">
    <property type="nucleotide sequence ID" value="NZ_WINI01000009.1"/>
</dbReference>
<keyword evidence="10 17" id="KW-1133">Transmembrane helix</keyword>
<feature type="domain" description="Histidine kinase" evidence="18">
    <location>
        <begin position="540"/>
        <end position="763"/>
    </location>
</feature>
<dbReference type="Pfam" id="PF00072">
    <property type="entry name" value="Response_reg"/>
    <property type="match status" value="1"/>
</dbReference>
<evidence type="ECO:0000256" key="7">
    <source>
        <dbReference type="ARBA" id="ARBA00022729"/>
    </source>
</evidence>
<dbReference type="OrthoDB" id="5468482at2"/>
<feature type="domain" description="Response regulatory" evidence="19">
    <location>
        <begin position="790"/>
        <end position="904"/>
    </location>
</feature>
<evidence type="ECO:0000256" key="2">
    <source>
        <dbReference type="ARBA" id="ARBA00004651"/>
    </source>
</evidence>
<dbReference type="InterPro" id="IPR003594">
    <property type="entry name" value="HATPase_dom"/>
</dbReference>
<reference evidence="20 21" key="1">
    <citation type="submission" date="2019-10" db="EMBL/GenBank/DDBJ databases">
        <title>Glaciimonas soli sp. nov., a psychrophilic bacterium isolated from the forest soil of a high elevation mountain in Taiwan.</title>
        <authorList>
            <person name="Wang L.-T."/>
            <person name="Shieh W.Y."/>
        </authorList>
    </citation>
    <scope>NUCLEOTIDE SEQUENCE [LARGE SCALE GENOMIC DNA]</scope>
    <source>
        <strain evidence="20 21">GS1</strain>
    </source>
</reference>
<comment type="function">
    <text evidence="14">Member of the two-component regulatory system BvgS/BvgA. Phosphorylates BvgA via a four-step phosphorelay in response to environmental signals.</text>
</comment>
<keyword evidence="4" id="KW-1003">Cell membrane</keyword>
<dbReference type="CDD" id="cd00082">
    <property type="entry name" value="HisKA"/>
    <property type="match status" value="1"/>
</dbReference>
<dbReference type="CDD" id="cd17546">
    <property type="entry name" value="REC_hyHK_CKI1_RcsC-like"/>
    <property type="match status" value="1"/>
</dbReference>
<dbReference type="InterPro" id="IPR036097">
    <property type="entry name" value="HisK_dim/P_sf"/>
</dbReference>
<dbReference type="SMART" id="SM00448">
    <property type="entry name" value="REC"/>
    <property type="match status" value="1"/>
</dbReference>
<evidence type="ECO:0000259" key="18">
    <source>
        <dbReference type="PROSITE" id="PS50109"/>
    </source>
</evidence>
<dbReference type="EC" id="2.7.13.3" evidence="3"/>
<evidence type="ECO:0000256" key="3">
    <source>
        <dbReference type="ARBA" id="ARBA00012438"/>
    </source>
</evidence>
<dbReference type="AlphaFoldDB" id="A0A843YTH1"/>
<comment type="catalytic activity">
    <reaction evidence="1">
        <text>ATP + protein L-histidine = ADP + protein N-phospho-L-histidine.</text>
        <dbReference type="EC" id="2.7.13.3"/>
    </reaction>
</comment>